<name>A0AAD8PKU8_9PEZI</name>
<protein>
    <submittedName>
        <fullName evidence="2">Uncharacterized protein</fullName>
    </submittedName>
</protein>
<sequence>MRVMMTTMVLMTMKAIFAASYTAAVTALDDSLYNIRFNKTSVSLVLHRTMALLERQRLSLHYMVVDALEAPDATFLRDLRKVVDRICLNATYLLSWAGKPPKRPVATASHDLANLDLDMSLACQLLGCRISDVALLWSPLGDTESDWRPNRLRLTAKLLSTAYDASSFLYAYRKALSSGETS</sequence>
<evidence type="ECO:0000313" key="3">
    <source>
        <dbReference type="Proteomes" id="UP001230504"/>
    </source>
</evidence>
<keyword evidence="3" id="KW-1185">Reference proteome</keyword>
<dbReference type="RefSeq" id="XP_060407854.1">
    <property type="nucleotide sequence ID" value="XM_060564317.1"/>
</dbReference>
<proteinExistence type="predicted"/>
<evidence type="ECO:0000313" key="2">
    <source>
        <dbReference type="EMBL" id="KAK1569639.1"/>
    </source>
</evidence>
<reference evidence="2" key="1">
    <citation type="submission" date="2021-06" db="EMBL/GenBank/DDBJ databases">
        <title>Comparative genomics, transcriptomics and evolutionary studies reveal genomic signatures of adaptation to plant cell wall in hemibiotrophic fungi.</title>
        <authorList>
            <consortium name="DOE Joint Genome Institute"/>
            <person name="Baroncelli R."/>
            <person name="Diaz J.F."/>
            <person name="Benocci T."/>
            <person name="Peng M."/>
            <person name="Battaglia E."/>
            <person name="Haridas S."/>
            <person name="Andreopoulos W."/>
            <person name="Labutti K."/>
            <person name="Pangilinan J."/>
            <person name="Floch G.L."/>
            <person name="Makela M.R."/>
            <person name="Henrissat B."/>
            <person name="Grigoriev I.V."/>
            <person name="Crouch J.A."/>
            <person name="De Vries R.P."/>
            <person name="Sukno S.A."/>
            <person name="Thon M.R."/>
        </authorList>
    </citation>
    <scope>NUCLEOTIDE SEQUENCE</scope>
    <source>
        <strain evidence="2">CBS 125086</strain>
    </source>
</reference>
<feature type="chain" id="PRO_5042248029" evidence="1">
    <location>
        <begin position="28"/>
        <end position="182"/>
    </location>
</feature>
<organism evidence="2 3">
    <name type="scientific">Colletotrichum navitas</name>
    <dbReference type="NCBI Taxonomy" id="681940"/>
    <lineage>
        <taxon>Eukaryota</taxon>
        <taxon>Fungi</taxon>
        <taxon>Dikarya</taxon>
        <taxon>Ascomycota</taxon>
        <taxon>Pezizomycotina</taxon>
        <taxon>Sordariomycetes</taxon>
        <taxon>Hypocreomycetidae</taxon>
        <taxon>Glomerellales</taxon>
        <taxon>Glomerellaceae</taxon>
        <taxon>Colletotrichum</taxon>
        <taxon>Colletotrichum graminicola species complex</taxon>
    </lineage>
</organism>
<dbReference type="Proteomes" id="UP001230504">
    <property type="component" value="Unassembled WGS sequence"/>
</dbReference>
<accession>A0AAD8PKU8</accession>
<keyword evidence="1" id="KW-0732">Signal</keyword>
<comment type="caution">
    <text evidence="2">The sequence shown here is derived from an EMBL/GenBank/DDBJ whole genome shotgun (WGS) entry which is preliminary data.</text>
</comment>
<dbReference type="AlphaFoldDB" id="A0AAD8PKU8"/>
<evidence type="ECO:0000256" key="1">
    <source>
        <dbReference type="SAM" id="SignalP"/>
    </source>
</evidence>
<feature type="signal peptide" evidence="1">
    <location>
        <begin position="1"/>
        <end position="27"/>
    </location>
</feature>
<gene>
    <name evidence="2" type="ORF">LY79DRAFT_674527</name>
</gene>
<dbReference type="GeneID" id="85448557"/>
<dbReference type="EMBL" id="JAHLJV010000127">
    <property type="protein sequence ID" value="KAK1569639.1"/>
    <property type="molecule type" value="Genomic_DNA"/>
</dbReference>